<gene>
    <name evidence="1" type="ORF">GCM10007933_25910</name>
</gene>
<keyword evidence="2" id="KW-1185">Reference proteome</keyword>
<evidence type="ECO:0000313" key="1">
    <source>
        <dbReference type="EMBL" id="GLT23128.1"/>
    </source>
</evidence>
<name>A0ABQ6FC04_9RHOO</name>
<dbReference type="Proteomes" id="UP001157167">
    <property type="component" value="Unassembled WGS sequence"/>
</dbReference>
<organism evidence="1 2">
    <name type="scientific">Zoogloea oryzae</name>
    <dbReference type="NCBI Taxonomy" id="310767"/>
    <lineage>
        <taxon>Bacteria</taxon>
        <taxon>Pseudomonadati</taxon>
        <taxon>Pseudomonadota</taxon>
        <taxon>Betaproteobacteria</taxon>
        <taxon>Rhodocyclales</taxon>
        <taxon>Zoogloeaceae</taxon>
        <taxon>Zoogloea</taxon>
    </lineage>
</organism>
<accession>A0ABQ6FC04</accession>
<evidence type="ECO:0000313" key="2">
    <source>
        <dbReference type="Proteomes" id="UP001157167"/>
    </source>
</evidence>
<sequence length="265" mass="28222">MTLMTLAGSSLADEPLPRWSLQLPADAPVQFIGVASLDEDGMAGTPMMYPAPNAGGLVVAILTHSLLVDSARRAQREKLLAAANAVVAPYRGVLDGFGHPELRQRVHRRASPMAADEGELVVESAPMFALTQDEKAIVLDNLITFRGTPAGPQGVYQGIVRVVSDPAKGTEPRSDWLAGGGERLKDECARLVAESIEMALLDARPAGVVAPAPPAQRTVRYDEGGTERMERAVIVRQHCGRLIIRNLRGHLMSVPAKSATASCPP</sequence>
<dbReference type="EMBL" id="BSPX01000039">
    <property type="protein sequence ID" value="GLT23128.1"/>
    <property type="molecule type" value="Genomic_DNA"/>
</dbReference>
<protein>
    <recommendedName>
        <fullName evidence="3">Lipoprotein</fullName>
    </recommendedName>
</protein>
<reference evidence="2" key="1">
    <citation type="journal article" date="2019" name="Int. J. Syst. Evol. Microbiol.">
        <title>The Global Catalogue of Microorganisms (GCM) 10K type strain sequencing project: providing services to taxonomists for standard genome sequencing and annotation.</title>
        <authorList>
            <consortium name="The Broad Institute Genomics Platform"/>
            <consortium name="The Broad Institute Genome Sequencing Center for Infectious Disease"/>
            <person name="Wu L."/>
            <person name="Ma J."/>
        </authorList>
    </citation>
    <scope>NUCLEOTIDE SEQUENCE [LARGE SCALE GENOMIC DNA]</scope>
    <source>
        <strain evidence="2">NBRC 102407</strain>
    </source>
</reference>
<comment type="caution">
    <text evidence="1">The sequence shown here is derived from an EMBL/GenBank/DDBJ whole genome shotgun (WGS) entry which is preliminary data.</text>
</comment>
<evidence type="ECO:0008006" key="3">
    <source>
        <dbReference type="Google" id="ProtNLM"/>
    </source>
</evidence>
<proteinExistence type="predicted"/>